<evidence type="ECO:0000256" key="1">
    <source>
        <dbReference type="SAM" id="MobiDB-lite"/>
    </source>
</evidence>
<feature type="compositionally biased region" description="Polar residues" evidence="1">
    <location>
        <begin position="1"/>
        <end position="22"/>
    </location>
</feature>
<dbReference type="AlphaFoldDB" id="A0A5C3MIB8"/>
<evidence type="ECO:0000313" key="5">
    <source>
        <dbReference type="Proteomes" id="UP000308652"/>
    </source>
</evidence>
<evidence type="ECO:0000259" key="3">
    <source>
        <dbReference type="Pfam" id="PF24016"/>
    </source>
</evidence>
<sequence>MAQTQGQNPRDVKQSQTNQSVPVQPPLYGSYQSGSSVPRPYPGAAQSSAATQAPAIVHNESPAMRFSKAFIVAVAIWILITGLVQSMVITAHRHHRYGGVSTHYPIPSDVFLDRCITSEEWSRDLSSHIADFPSLDAYLPPSAFPYTSKTTFSLPLSSDVLFLLSRGPLSSGSVDIVTSSEEGEAVKVDVVVKYFREHVRDISNVCLVSRKDGEIGIGIFSPEWANHHRIEDQLYFEVVVSLPRTSNGKPLLINRFETDVLNTPHRIGDLSKSVIFQSIDLKGSNAPIYAKSIRAHNANIHTSNGPIQGIFNTSHSLVLETSNSPIRVQIGMTNDKDGPASEVTLHSTNGAVESDISLMSTSKKGGTFNVKSRTSNGPLRVNFLASPIDSTLHLNGKTSNNVAEISLDTSYEGKFLLKTSNHAATLRKRRDVEDPRGQERKRTVNYKSTRGTIVGDVHWSNDSKAEGTVRVVTSNSPVVLDL</sequence>
<name>A0A5C3MIB8_9AGAR</name>
<dbReference type="EMBL" id="ML213590">
    <property type="protein sequence ID" value="TFK45094.1"/>
    <property type="molecule type" value="Genomic_DNA"/>
</dbReference>
<keyword evidence="2" id="KW-1133">Transmembrane helix</keyword>
<feature type="transmembrane region" description="Helical" evidence="2">
    <location>
        <begin position="69"/>
        <end position="88"/>
    </location>
</feature>
<dbReference type="InterPro" id="IPR055754">
    <property type="entry name" value="DUF7330"/>
</dbReference>
<evidence type="ECO:0000256" key="2">
    <source>
        <dbReference type="SAM" id="Phobius"/>
    </source>
</evidence>
<organism evidence="4 5">
    <name type="scientific">Crucibulum laeve</name>
    <dbReference type="NCBI Taxonomy" id="68775"/>
    <lineage>
        <taxon>Eukaryota</taxon>
        <taxon>Fungi</taxon>
        <taxon>Dikarya</taxon>
        <taxon>Basidiomycota</taxon>
        <taxon>Agaricomycotina</taxon>
        <taxon>Agaricomycetes</taxon>
        <taxon>Agaricomycetidae</taxon>
        <taxon>Agaricales</taxon>
        <taxon>Agaricineae</taxon>
        <taxon>Nidulariaceae</taxon>
        <taxon>Crucibulum</taxon>
    </lineage>
</organism>
<dbReference type="OrthoDB" id="5570013at2759"/>
<keyword evidence="5" id="KW-1185">Reference proteome</keyword>
<protein>
    <recommendedName>
        <fullName evidence="3">DUF7330 domain-containing protein</fullName>
    </recommendedName>
</protein>
<dbReference type="Proteomes" id="UP000308652">
    <property type="component" value="Unassembled WGS sequence"/>
</dbReference>
<proteinExistence type="predicted"/>
<gene>
    <name evidence="4" type="ORF">BDQ12DRAFT_642266</name>
</gene>
<accession>A0A5C3MIB8</accession>
<dbReference type="STRING" id="68775.A0A5C3MIB8"/>
<feature type="region of interest" description="Disordered" evidence="1">
    <location>
        <begin position="1"/>
        <end position="45"/>
    </location>
</feature>
<evidence type="ECO:0000313" key="4">
    <source>
        <dbReference type="EMBL" id="TFK45094.1"/>
    </source>
</evidence>
<dbReference type="Pfam" id="PF24016">
    <property type="entry name" value="DUF7330"/>
    <property type="match status" value="1"/>
</dbReference>
<keyword evidence="2" id="KW-0812">Transmembrane</keyword>
<keyword evidence="2" id="KW-0472">Membrane</keyword>
<feature type="domain" description="DUF7330" evidence="3">
    <location>
        <begin position="300"/>
        <end position="428"/>
    </location>
</feature>
<reference evidence="4 5" key="1">
    <citation type="journal article" date="2019" name="Nat. Ecol. Evol.">
        <title>Megaphylogeny resolves global patterns of mushroom evolution.</title>
        <authorList>
            <person name="Varga T."/>
            <person name="Krizsan K."/>
            <person name="Foldi C."/>
            <person name="Dima B."/>
            <person name="Sanchez-Garcia M."/>
            <person name="Sanchez-Ramirez S."/>
            <person name="Szollosi G.J."/>
            <person name="Szarkandi J.G."/>
            <person name="Papp V."/>
            <person name="Albert L."/>
            <person name="Andreopoulos W."/>
            <person name="Angelini C."/>
            <person name="Antonin V."/>
            <person name="Barry K.W."/>
            <person name="Bougher N.L."/>
            <person name="Buchanan P."/>
            <person name="Buyck B."/>
            <person name="Bense V."/>
            <person name="Catcheside P."/>
            <person name="Chovatia M."/>
            <person name="Cooper J."/>
            <person name="Damon W."/>
            <person name="Desjardin D."/>
            <person name="Finy P."/>
            <person name="Geml J."/>
            <person name="Haridas S."/>
            <person name="Hughes K."/>
            <person name="Justo A."/>
            <person name="Karasinski D."/>
            <person name="Kautmanova I."/>
            <person name="Kiss B."/>
            <person name="Kocsube S."/>
            <person name="Kotiranta H."/>
            <person name="LaButti K.M."/>
            <person name="Lechner B.E."/>
            <person name="Liimatainen K."/>
            <person name="Lipzen A."/>
            <person name="Lukacs Z."/>
            <person name="Mihaltcheva S."/>
            <person name="Morgado L.N."/>
            <person name="Niskanen T."/>
            <person name="Noordeloos M.E."/>
            <person name="Ohm R.A."/>
            <person name="Ortiz-Santana B."/>
            <person name="Ovrebo C."/>
            <person name="Racz N."/>
            <person name="Riley R."/>
            <person name="Savchenko A."/>
            <person name="Shiryaev A."/>
            <person name="Soop K."/>
            <person name="Spirin V."/>
            <person name="Szebenyi C."/>
            <person name="Tomsovsky M."/>
            <person name="Tulloss R.E."/>
            <person name="Uehling J."/>
            <person name="Grigoriev I.V."/>
            <person name="Vagvolgyi C."/>
            <person name="Papp T."/>
            <person name="Martin F.M."/>
            <person name="Miettinen O."/>
            <person name="Hibbett D.S."/>
            <person name="Nagy L.G."/>
        </authorList>
    </citation>
    <scope>NUCLEOTIDE SEQUENCE [LARGE SCALE GENOMIC DNA]</scope>
    <source>
        <strain evidence="4 5">CBS 166.37</strain>
    </source>
</reference>